<dbReference type="PANTHER" id="PTHR30290">
    <property type="entry name" value="PERIPLASMIC BINDING COMPONENT OF ABC TRANSPORTER"/>
    <property type="match status" value="1"/>
</dbReference>
<dbReference type="PROSITE" id="PS51257">
    <property type="entry name" value="PROKAR_LIPOPROTEIN"/>
    <property type="match status" value="1"/>
</dbReference>
<dbReference type="Gene3D" id="3.40.190.10">
    <property type="entry name" value="Periplasmic binding protein-like II"/>
    <property type="match status" value="1"/>
</dbReference>
<dbReference type="SUPFAM" id="SSF53850">
    <property type="entry name" value="Periplasmic binding protein-like II"/>
    <property type="match status" value="1"/>
</dbReference>
<evidence type="ECO:0000256" key="1">
    <source>
        <dbReference type="ARBA" id="ARBA00005695"/>
    </source>
</evidence>
<organism evidence="5 6">
    <name type="scientific">Natrialba chahannaoensis JCM 10990</name>
    <dbReference type="NCBI Taxonomy" id="1227492"/>
    <lineage>
        <taxon>Archaea</taxon>
        <taxon>Methanobacteriati</taxon>
        <taxon>Methanobacteriota</taxon>
        <taxon>Stenosarchaea group</taxon>
        <taxon>Halobacteria</taxon>
        <taxon>Halobacteriales</taxon>
        <taxon>Natrialbaceae</taxon>
        <taxon>Natrialba</taxon>
    </lineage>
</organism>
<dbReference type="InterPro" id="IPR030678">
    <property type="entry name" value="Peptide/Ni-bd"/>
</dbReference>
<comment type="similarity">
    <text evidence="1">Belongs to the bacterial solute-binding protein 5 family.</text>
</comment>
<evidence type="ECO:0000256" key="3">
    <source>
        <dbReference type="ARBA" id="ARBA00022729"/>
    </source>
</evidence>
<dbReference type="InterPro" id="IPR000914">
    <property type="entry name" value="SBP_5_dom"/>
</dbReference>
<dbReference type="RefSeq" id="WP_006168889.1">
    <property type="nucleotide sequence ID" value="NZ_AOIN01000091.1"/>
</dbReference>
<evidence type="ECO:0000256" key="2">
    <source>
        <dbReference type="ARBA" id="ARBA00022448"/>
    </source>
</evidence>
<dbReference type="GO" id="GO:1904680">
    <property type="term" value="F:peptide transmembrane transporter activity"/>
    <property type="evidence" value="ECO:0007669"/>
    <property type="project" value="TreeGrafter"/>
</dbReference>
<dbReference type="Gene3D" id="3.10.105.10">
    <property type="entry name" value="Dipeptide-binding Protein, Domain 3"/>
    <property type="match status" value="1"/>
</dbReference>
<evidence type="ECO:0000259" key="4">
    <source>
        <dbReference type="Pfam" id="PF00496"/>
    </source>
</evidence>
<dbReference type="AlphaFoldDB" id="M0A997"/>
<keyword evidence="6" id="KW-1185">Reference proteome</keyword>
<dbReference type="EMBL" id="AOIN01000091">
    <property type="protein sequence ID" value="ELY95350.1"/>
    <property type="molecule type" value="Genomic_DNA"/>
</dbReference>
<keyword evidence="2" id="KW-0813">Transport</keyword>
<dbReference type="PATRIC" id="fig|1227492.4.peg.3377"/>
<dbReference type="Proteomes" id="UP000011693">
    <property type="component" value="Unassembled WGS sequence"/>
</dbReference>
<dbReference type="PANTHER" id="PTHR30290:SF9">
    <property type="entry name" value="OLIGOPEPTIDE-BINDING PROTEIN APPA"/>
    <property type="match status" value="1"/>
</dbReference>
<feature type="domain" description="Solute-binding protein family 5" evidence="4">
    <location>
        <begin position="83"/>
        <end position="386"/>
    </location>
</feature>
<keyword evidence="3" id="KW-0732">Signal</keyword>
<reference evidence="5 6" key="1">
    <citation type="journal article" date="2014" name="PLoS Genet.">
        <title>Phylogenetically driven sequencing of extremely halophilic archaea reveals strategies for static and dynamic osmo-response.</title>
        <authorList>
            <person name="Becker E.A."/>
            <person name="Seitzer P.M."/>
            <person name="Tritt A."/>
            <person name="Larsen D."/>
            <person name="Krusor M."/>
            <person name="Yao A.I."/>
            <person name="Wu D."/>
            <person name="Madern D."/>
            <person name="Eisen J.A."/>
            <person name="Darling A.E."/>
            <person name="Facciotti M.T."/>
        </authorList>
    </citation>
    <scope>NUCLEOTIDE SEQUENCE [LARGE SCALE GENOMIC DNA]</scope>
    <source>
        <strain evidence="5 6">JCM 10990</strain>
    </source>
</reference>
<dbReference type="GO" id="GO:0015833">
    <property type="term" value="P:peptide transport"/>
    <property type="evidence" value="ECO:0007669"/>
    <property type="project" value="TreeGrafter"/>
</dbReference>
<name>M0A997_9EURY</name>
<dbReference type="InterPro" id="IPR039424">
    <property type="entry name" value="SBP_5"/>
</dbReference>
<evidence type="ECO:0000313" key="5">
    <source>
        <dbReference type="EMBL" id="ELY95350.1"/>
    </source>
</evidence>
<accession>M0A997</accession>
<dbReference type="GO" id="GO:0043190">
    <property type="term" value="C:ATP-binding cassette (ABC) transporter complex"/>
    <property type="evidence" value="ECO:0007669"/>
    <property type="project" value="InterPro"/>
</dbReference>
<dbReference type="Pfam" id="PF00496">
    <property type="entry name" value="SBP_bac_5"/>
    <property type="match status" value="1"/>
</dbReference>
<protein>
    <submittedName>
        <fullName evidence="5">Extracellular solute-binding protein family 5</fullName>
    </submittedName>
</protein>
<sequence>MGTNLHRLERDGTVSRRRLLGGIVSASIAGVAGCLTSDTADGSTLRIAKADPLNNEYQFFDGVILPHSPVAETLVYVDNEVQAEPWLATDWESSDARTWEFTLREGVQFHNGDELTAELLEEYFLAYEAERGLEVVDRGVQAVDDMVLQFELAEPNPKFPEETARHWMSVLHPDSTEEEVIATGPYQIEEHEIGSDFEAVRFDEYWGDQPGFERLELRDIQDDRTRRFELEAGNVDVAVEVSPDHVSAIEDDPELRVESFEQMRTFALWTNIYNSPTDDPDFRLALQHLIDQETFVEELLEDRYLPARGTIPPYVSWAAEDLPEYEHDMDRARELVEQSSYDGETVTIAVANRTINGDTFAEVFRDRLADVGVDTEVRMMEWSAYLDFTGSPENQLELGGASILDANVKGLLKRQYHSEGLLNLDLYRSEGTGMHNPGEAVDALIDAGIHDDDTDALREAQHRVREMTIGVPLFHDRIFVAMHEDVTGVEIAPVSNQAHWGNVAPTE</sequence>
<dbReference type="Gene3D" id="3.90.76.10">
    <property type="entry name" value="Dipeptide-binding Protein, Domain 1"/>
    <property type="match status" value="1"/>
</dbReference>
<evidence type="ECO:0000313" key="6">
    <source>
        <dbReference type="Proteomes" id="UP000011693"/>
    </source>
</evidence>
<dbReference type="OrthoDB" id="233597at2157"/>
<dbReference type="PIRSF" id="PIRSF002741">
    <property type="entry name" value="MppA"/>
    <property type="match status" value="1"/>
</dbReference>
<proteinExistence type="inferred from homology"/>
<comment type="caution">
    <text evidence="5">The sequence shown here is derived from an EMBL/GenBank/DDBJ whole genome shotgun (WGS) entry which is preliminary data.</text>
</comment>
<dbReference type="GO" id="GO:0042597">
    <property type="term" value="C:periplasmic space"/>
    <property type="evidence" value="ECO:0007669"/>
    <property type="project" value="UniProtKB-ARBA"/>
</dbReference>
<gene>
    <name evidence="5" type="ORF">C482_16953</name>
</gene>
<dbReference type="STRING" id="1227492.C482_16953"/>